<keyword evidence="3 9" id="KW-0169">Cobalamin biosynthesis</keyword>
<dbReference type="SUPFAM" id="SSF52540">
    <property type="entry name" value="P-loop containing nucleoside triphosphate hydrolases"/>
    <property type="match status" value="1"/>
</dbReference>
<evidence type="ECO:0000256" key="2">
    <source>
        <dbReference type="ARBA" id="ARBA00006205"/>
    </source>
</evidence>
<comment type="similarity">
    <text evidence="2">Belongs to the CobB/CobQ family. CobQ subfamily.</text>
</comment>
<evidence type="ECO:0000256" key="6">
    <source>
        <dbReference type="ARBA" id="ARBA00022840"/>
    </source>
</evidence>
<dbReference type="PANTHER" id="PTHR43873:SF1">
    <property type="entry name" value="COBYRINATE A,C-DIAMIDE SYNTHASE"/>
    <property type="match status" value="1"/>
</dbReference>
<dbReference type="InterPro" id="IPR029062">
    <property type="entry name" value="Class_I_gatase-like"/>
</dbReference>
<evidence type="ECO:0000256" key="9">
    <source>
        <dbReference type="HAMAP-Rule" id="MF_00027"/>
    </source>
</evidence>
<dbReference type="GO" id="GO:0009236">
    <property type="term" value="P:cobalamin biosynthetic process"/>
    <property type="evidence" value="ECO:0007669"/>
    <property type="project" value="UniProtKB-UniRule"/>
</dbReference>
<comment type="catalytic activity">
    <reaction evidence="9">
        <text>hydrogenobyrinate + 2 L-glutamine + 2 ATP + 2 H2O = hydrogenobyrinate a,c-diamide + 2 L-glutamate + 2 ADP + 2 phosphate + 2 H(+)</text>
        <dbReference type="Rhea" id="RHEA:12544"/>
        <dbReference type="ChEBI" id="CHEBI:15377"/>
        <dbReference type="ChEBI" id="CHEBI:15378"/>
        <dbReference type="ChEBI" id="CHEBI:29985"/>
        <dbReference type="ChEBI" id="CHEBI:30616"/>
        <dbReference type="ChEBI" id="CHEBI:43474"/>
        <dbReference type="ChEBI" id="CHEBI:58359"/>
        <dbReference type="ChEBI" id="CHEBI:77873"/>
        <dbReference type="ChEBI" id="CHEBI:77874"/>
        <dbReference type="ChEBI" id="CHEBI:456216"/>
        <dbReference type="EC" id="6.3.5.9"/>
    </reaction>
</comment>
<dbReference type="NCBIfam" id="TIGR00379">
    <property type="entry name" value="cobB"/>
    <property type="match status" value="1"/>
</dbReference>
<evidence type="ECO:0000256" key="3">
    <source>
        <dbReference type="ARBA" id="ARBA00022573"/>
    </source>
</evidence>
<reference evidence="12 13" key="1">
    <citation type="submission" date="2019-11" db="EMBL/GenBank/DDBJ databases">
        <title>Identification of a novel strain.</title>
        <authorList>
            <person name="Xu Q."/>
            <person name="Wang G."/>
        </authorList>
    </citation>
    <scope>NUCLEOTIDE SEQUENCE [LARGE SCALE GENOMIC DNA]</scope>
    <source>
        <strain evidence="13">xq</strain>
    </source>
</reference>
<dbReference type="EC" id="6.3.5.9" evidence="9"/>
<keyword evidence="5 9" id="KW-0547">Nucleotide-binding</keyword>
<dbReference type="PANTHER" id="PTHR43873">
    <property type="entry name" value="COBYRINATE A,C-DIAMIDE SYNTHASE"/>
    <property type="match status" value="1"/>
</dbReference>
<dbReference type="InterPro" id="IPR011698">
    <property type="entry name" value="GATase_3"/>
</dbReference>
<dbReference type="Gene3D" id="3.40.50.300">
    <property type="entry name" value="P-loop containing nucleotide triphosphate hydrolases"/>
    <property type="match status" value="1"/>
</dbReference>
<dbReference type="GO" id="GO:0043802">
    <property type="term" value="F:hydrogenobyrinic acid a,c-diamide synthase (glutamine-hydrolysing) activity"/>
    <property type="evidence" value="ECO:0007669"/>
    <property type="project" value="UniProtKB-UniRule"/>
</dbReference>
<dbReference type="EMBL" id="WMBQ01000001">
    <property type="protein sequence ID" value="MTD94059.1"/>
    <property type="molecule type" value="Genomic_DNA"/>
</dbReference>
<evidence type="ECO:0000259" key="10">
    <source>
        <dbReference type="Pfam" id="PF01656"/>
    </source>
</evidence>
<dbReference type="InterPro" id="IPR002586">
    <property type="entry name" value="CobQ/CobB/MinD/ParA_Nub-bd_dom"/>
</dbReference>
<dbReference type="Proteomes" id="UP000440694">
    <property type="component" value="Unassembled WGS sequence"/>
</dbReference>
<comment type="domain">
    <text evidence="9">Comprises of two domains. The C-terminal domain contains the binding site for glutamine and catalyzes the hydrolysis of this substrate to glutamate and ammonia. The N-terminal domain is anticipated to bind ATP and hydrogenobyrinate and catalyzes the ultimate synthesis of the diamide product. The ammonia produced via the glutaminase domain is probably translocated to the adjacent domain via a molecular tunnel, where it reacts with an activated intermediate.</text>
</comment>
<accession>A0A6I3KI98</accession>
<evidence type="ECO:0000256" key="8">
    <source>
        <dbReference type="ARBA" id="ARBA00022962"/>
    </source>
</evidence>
<dbReference type="UniPathway" id="UPA00148">
    <property type="reaction ID" value="UER00220"/>
</dbReference>
<evidence type="ECO:0000313" key="13">
    <source>
        <dbReference type="Proteomes" id="UP000440694"/>
    </source>
</evidence>
<evidence type="ECO:0000256" key="7">
    <source>
        <dbReference type="ARBA" id="ARBA00022842"/>
    </source>
</evidence>
<name>A0A6I3KI98_9HYPH</name>
<evidence type="ECO:0000259" key="11">
    <source>
        <dbReference type="Pfam" id="PF07685"/>
    </source>
</evidence>
<feature type="domain" description="CobB/CobQ-like glutamine amidotransferase" evidence="11">
    <location>
        <begin position="250"/>
        <end position="431"/>
    </location>
</feature>
<feature type="active site" description="Nucleophile" evidence="9">
    <location>
        <position position="333"/>
    </location>
</feature>
<dbReference type="InterPro" id="IPR004484">
    <property type="entry name" value="CbiA/CobB_synth"/>
</dbReference>
<keyword evidence="8 9" id="KW-0315">Glutamine amidotransferase</keyword>
<comment type="caution">
    <text evidence="12">The sequence shown here is derived from an EMBL/GenBank/DDBJ whole genome shotgun (WGS) entry which is preliminary data.</text>
</comment>
<feature type="domain" description="CobQ/CobB/MinD/ParA nucleotide binding" evidence="10">
    <location>
        <begin position="8"/>
        <end position="195"/>
    </location>
</feature>
<evidence type="ECO:0000313" key="12">
    <source>
        <dbReference type="EMBL" id="MTD94059.1"/>
    </source>
</evidence>
<organism evidence="12 13">
    <name type="scientific">Hyphomicrobium album</name>
    <dbReference type="NCBI Taxonomy" id="2665159"/>
    <lineage>
        <taxon>Bacteria</taxon>
        <taxon>Pseudomonadati</taxon>
        <taxon>Pseudomonadota</taxon>
        <taxon>Alphaproteobacteria</taxon>
        <taxon>Hyphomicrobiales</taxon>
        <taxon>Hyphomicrobiaceae</taxon>
        <taxon>Hyphomicrobium</taxon>
    </lineage>
</organism>
<dbReference type="SUPFAM" id="SSF52317">
    <property type="entry name" value="Class I glutamine amidotransferase-like"/>
    <property type="match status" value="1"/>
</dbReference>
<dbReference type="HAMAP" id="MF_00027">
    <property type="entry name" value="CobB_CbiA"/>
    <property type="match status" value="1"/>
</dbReference>
<keyword evidence="7 9" id="KW-0460">Magnesium</keyword>
<comment type="pathway">
    <text evidence="9">Cofactor biosynthesis; adenosylcobalamin biosynthesis; cob(II)yrinate a,c-diamide from precorrin-2 (aerobic route): step 9/10.</text>
</comment>
<dbReference type="NCBIfam" id="NF002204">
    <property type="entry name" value="PRK01077.1"/>
    <property type="match status" value="1"/>
</dbReference>
<dbReference type="AlphaFoldDB" id="A0A6I3KI98"/>
<evidence type="ECO:0000256" key="4">
    <source>
        <dbReference type="ARBA" id="ARBA00022598"/>
    </source>
</evidence>
<keyword evidence="6 9" id="KW-0067">ATP-binding</keyword>
<dbReference type="PROSITE" id="PS51274">
    <property type="entry name" value="GATASE_COBBQ"/>
    <property type="match status" value="1"/>
</dbReference>
<evidence type="ECO:0000256" key="5">
    <source>
        <dbReference type="ARBA" id="ARBA00022741"/>
    </source>
</evidence>
<dbReference type="RefSeq" id="WP_154738533.1">
    <property type="nucleotide sequence ID" value="NZ_WMBQ01000001.1"/>
</dbReference>
<evidence type="ECO:0000256" key="1">
    <source>
        <dbReference type="ARBA" id="ARBA00001946"/>
    </source>
</evidence>
<dbReference type="Gene3D" id="3.40.50.880">
    <property type="match status" value="1"/>
</dbReference>
<proteinExistence type="inferred from homology"/>
<keyword evidence="13" id="KW-1185">Reference proteome</keyword>
<dbReference type="InterPro" id="IPR027417">
    <property type="entry name" value="P-loop_NTPase"/>
</dbReference>
<feature type="site" description="Increases nucleophilicity of active site Cys" evidence="9">
    <location>
        <position position="429"/>
    </location>
</feature>
<dbReference type="GO" id="GO:0005524">
    <property type="term" value="F:ATP binding"/>
    <property type="evidence" value="ECO:0007669"/>
    <property type="project" value="UniProtKB-UniRule"/>
</dbReference>
<dbReference type="Pfam" id="PF01656">
    <property type="entry name" value="CbiA"/>
    <property type="match status" value="1"/>
</dbReference>
<dbReference type="GO" id="GO:0042242">
    <property type="term" value="F:cobyrinic acid a,c-diamide synthase activity"/>
    <property type="evidence" value="ECO:0007669"/>
    <property type="project" value="InterPro"/>
</dbReference>
<comment type="miscellaneous">
    <text evidence="9">The a and c carboxylates of hydrogenobyrinate are activated for nucleophilic attack via formation of a phosphorylated intermediate by ATP. CobB catalyzes first the amidation of the c-carboxylate, and then that of the a-carboxylate.</text>
</comment>
<sequence>MSANPRGLIIAAPASGSGKTTVTLGLLRALRRRGIAVQPYKCGPDYIDTAFHSAAAGRPSFNLDTWAMRPELIAQHARGAAAGAEICIAEGVMGLYDGAGAPGICGSGSTADLAALTGWPVVLVLDVGAQAETAAAIALGLTTYRRDIAFAGVVLNMVGTPGHAAMISAPMARIGLPVLGTVQRRPDMTMPERHLGLVTAGETAALESRLDIMAEAVSAGTDLDAVLAAARPLALAPSAATTDLAPPGQRVALAQDRAFCFTYAHILAGWRRAGAEIVPFSPLADEAPAHDCDAVWLPGGYPELHADTLAAAQRFRSGMHDAAQRGVPIHGECGGYMVLGAGLEDGKGVRHAMLGLLGVETSFAAPRMHLGYRRARVIATGAQLVGHEFHFANVLANPDEPLADIRGTDGARVAERGSRRGVVTGSFFHVIDAAA</sequence>
<comment type="similarity">
    <text evidence="9">Belongs to the CobB/CbiA family.</text>
</comment>
<comment type="cofactor">
    <cofactor evidence="1 9">
        <name>Mg(2+)</name>
        <dbReference type="ChEBI" id="CHEBI:18420"/>
    </cofactor>
</comment>
<gene>
    <name evidence="9" type="primary">cobB</name>
    <name evidence="12" type="ORF">GIW81_06875</name>
</gene>
<protein>
    <recommendedName>
        <fullName evidence="9">Hydrogenobyrinate a,c-diamide synthase</fullName>
        <ecNumber evidence="9">6.3.5.9</ecNumber>
    </recommendedName>
    <alternativeName>
        <fullName evidence="9">Hydrogenobyrinic acid a,c-diamide synthase</fullName>
    </alternativeName>
</protein>
<keyword evidence="4 9" id="KW-0436">Ligase</keyword>
<dbReference type="Pfam" id="PF07685">
    <property type="entry name" value="GATase_3"/>
    <property type="match status" value="1"/>
</dbReference>
<comment type="function">
    <text evidence="9">Catalyzes the ATP-dependent amidation of the two carboxylate groups at positions a and c of hydrogenobyrinate, using either L-glutamine or ammonia as the nitrogen source.</text>
</comment>